<reference evidence="1" key="2">
    <citation type="submission" date="2022-06" db="UniProtKB">
        <authorList>
            <consortium name="EnsemblMetazoa"/>
        </authorList>
    </citation>
    <scope>IDENTIFICATION</scope>
    <source>
        <strain evidence="1">PS312</strain>
    </source>
</reference>
<evidence type="ECO:0000313" key="1">
    <source>
        <dbReference type="EnsemblMetazoa" id="PPA00090.1"/>
    </source>
</evidence>
<sequence length="260" mass="29369">MRIPRRNDVVFFTVVLLTGITVYGVDAECDESLINGFDKEMMIRIGKQKFQCKDTDKALRITTGPISNAKELTCLRNWLADGHSIGIPGTQQITVTGCFETECDENNTTKGEGVLFNKGPPVTLNCSDNKFIVCEFINVELIIERSVILPACHPGAIWLSKGVDRDKNDIKCRNPNFELKEKMSKPRYASKLMCDKNSGWTNEKGELLRGAETQFIVKCVRRTCYEDLLNISDSAHFAPREPNDKNYVSSIFCRKEDQVL</sequence>
<gene>
    <name evidence="1" type="primary">WBGene00089644</name>
</gene>
<accession>A0A2A6BEG9</accession>
<name>A0A2A6BEG9_PRIPA</name>
<organism evidence="1 2">
    <name type="scientific">Pristionchus pacificus</name>
    <name type="common">Parasitic nematode worm</name>
    <dbReference type="NCBI Taxonomy" id="54126"/>
    <lineage>
        <taxon>Eukaryota</taxon>
        <taxon>Metazoa</taxon>
        <taxon>Ecdysozoa</taxon>
        <taxon>Nematoda</taxon>
        <taxon>Chromadorea</taxon>
        <taxon>Rhabditida</taxon>
        <taxon>Rhabditina</taxon>
        <taxon>Diplogasteromorpha</taxon>
        <taxon>Diplogasteroidea</taxon>
        <taxon>Neodiplogasteridae</taxon>
        <taxon>Pristionchus</taxon>
    </lineage>
</organism>
<keyword evidence="2" id="KW-1185">Reference proteome</keyword>
<dbReference type="AlphaFoldDB" id="A0A2A6BEG9"/>
<accession>A0A8R1Y4C7</accession>
<dbReference type="EnsemblMetazoa" id="PPA00090.1">
    <property type="protein sequence ID" value="PPA00090.1"/>
    <property type="gene ID" value="WBGene00089644"/>
</dbReference>
<dbReference type="Proteomes" id="UP000005239">
    <property type="component" value="Unassembled WGS sequence"/>
</dbReference>
<reference evidence="2" key="1">
    <citation type="journal article" date="2008" name="Nat. Genet.">
        <title>The Pristionchus pacificus genome provides a unique perspective on nematode lifestyle and parasitism.</title>
        <authorList>
            <person name="Dieterich C."/>
            <person name="Clifton S.W."/>
            <person name="Schuster L.N."/>
            <person name="Chinwalla A."/>
            <person name="Delehaunty K."/>
            <person name="Dinkelacker I."/>
            <person name="Fulton L."/>
            <person name="Fulton R."/>
            <person name="Godfrey J."/>
            <person name="Minx P."/>
            <person name="Mitreva M."/>
            <person name="Roeseler W."/>
            <person name="Tian H."/>
            <person name="Witte H."/>
            <person name="Yang S.P."/>
            <person name="Wilson R.K."/>
            <person name="Sommer R.J."/>
        </authorList>
    </citation>
    <scope>NUCLEOTIDE SEQUENCE [LARGE SCALE GENOMIC DNA]</scope>
    <source>
        <strain evidence="2">PS312</strain>
    </source>
</reference>
<protein>
    <submittedName>
        <fullName evidence="1">Uncharacterized protein</fullName>
    </submittedName>
</protein>
<proteinExistence type="predicted"/>
<evidence type="ECO:0000313" key="2">
    <source>
        <dbReference type="Proteomes" id="UP000005239"/>
    </source>
</evidence>